<feature type="domain" description="Cadherin" evidence="4">
    <location>
        <begin position="316"/>
        <end position="408"/>
    </location>
</feature>
<sequence length="1055" mass="104635">MAGPTTSGAPLNDADLQLLATRQAAGQAADGGPFGADKRIAVADHGPGAQPGATGGDQLTNPNLHYGTQWDDGRGGGQADAHAVPHPAAAPEATPMVESPSIQPLATPAAADTAGEGVRGWDGDAGGLPAARGAGDPAISGGPLGSSGLQPGADPGLGSPGNITATGPAAQGAAAGAELPAGPVLPQETGEGAGSNALAPVITSGEGGQASISLAENTADVATITASDGDAGARLTYTIAGGTDAALFTIDPETGHLVFKSAPDFERPADADGDNIYHVTVQVSDGIHTDTQALAISVTNLQDEAPTGAVMTGGVIAENSAAGTVVGTVTGTDPDAGAVLSYQIVGGDADKYQIDAATGVVSLKDGAKLDFEADAADSITVRVTDQTGLSVEQTFDIKVADVNEAPTGAVMKGDVIAENSAAGTVVGTVSGADADAGAVLSYQIVGGDSDKYQIDAATGVVSLKDGAKLDFEADAADSITVRVTDQTGLSVDQTFDIKVADVNEAPTGAVMKGGVIAENAAAGTVVGTVSGADADAGDRLSYSIVGGDGDKYQIDAATGVVSLKAATKLDLVADTSATTVSAARSDAVLTRTGVKLDYETDAADSITVRVTDRNGLSIDQTFDIKITDVNDAPSGLTVVGGTVQEDVASGGTIGKASAAAGSLAATLAGIDQDAGDKLSYSIVGGDSAKYEILNGNEIHVRAGVKLDYETDPSDSIIVRVTDSHGAIYDRNVVIQVGDYVGSFTGTSAADKVTGTSEQDVISTGGGNDVITGAAGNDRIDGGAGTDTVVYSGASTNYGFTLNADGSVTIGDGRSGSPEGADTVVNVETWQFSDKTETLMTGTTGDDMLKSTAGNDLVLAGDGNDLVYGSGGLDIHDGGAGNDTIDYSALSYKMTIDLDQGLGYVTGYVEGGDRVLNFENAVGGNLADTLIGNAGDNRLDGGAGNDTLTGGQGNDTLIGGQGSDLFVYCVGDGNDSINGGANSGGASWIDQIDLRGGTEALGTYGVDWTVSVTSGAIASVDAAKHEIKLSADADGAIHMQDGSTVSFSDIEKITWA</sequence>
<proteinExistence type="predicted"/>
<dbReference type="SUPFAM" id="SSF51120">
    <property type="entry name" value="beta-Roll"/>
    <property type="match status" value="2"/>
</dbReference>
<evidence type="ECO:0000259" key="4">
    <source>
        <dbReference type="PROSITE" id="PS50268"/>
    </source>
</evidence>
<evidence type="ECO:0000313" key="5">
    <source>
        <dbReference type="EMBL" id="BBF92582.1"/>
    </source>
</evidence>
<evidence type="ECO:0000256" key="2">
    <source>
        <dbReference type="ARBA" id="ARBA00022989"/>
    </source>
</evidence>
<dbReference type="PRINTS" id="PR00313">
    <property type="entry name" value="CABNDNGRPT"/>
</dbReference>
<name>A0A348FZ49_9HYPH</name>
<dbReference type="GO" id="GO:0005886">
    <property type="term" value="C:plasma membrane"/>
    <property type="evidence" value="ECO:0007669"/>
    <property type="project" value="UniProtKB-SubCell"/>
</dbReference>
<feature type="compositionally biased region" description="Low complexity" evidence="3">
    <location>
        <begin position="79"/>
        <end position="95"/>
    </location>
</feature>
<dbReference type="InterPro" id="IPR015919">
    <property type="entry name" value="Cadherin-like_sf"/>
</dbReference>
<gene>
    <name evidence="5" type="ORF">BLTE_12670</name>
</gene>
<dbReference type="Gene3D" id="2.60.40.60">
    <property type="entry name" value="Cadherins"/>
    <property type="match status" value="5"/>
</dbReference>
<dbReference type="PANTHER" id="PTHR24026">
    <property type="entry name" value="FAT ATYPICAL CADHERIN-RELATED"/>
    <property type="match status" value="1"/>
</dbReference>
<evidence type="ECO:0000313" key="6">
    <source>
        <dbReference type="Proteomes" id="UP000266934"/>
    </source>
</evidence>
<keyword evidence="2" id="KW-1133">Transmembrane helix</keyword>
<dbReference type="KEGG" id="blag:BLTE_12670"/>
<dbReference type="InterPro" id="IPR001343">
    <property type="entry name" value="Hemolysn_Ca-bd"/>
</dbReference>
<dbReference type="InterPro" id="IPR002126">
    <property type="entry name" value="Cadherin-like_dom"/>
</dbReference>
<feature type="compositionally biased region" description="Low complexity" evidence="3">
    <location>
        <begin position="165"/>
        <end position="186"/>
    </location>
</feature>
<dbReference type="Proteomes" id="UP000266934">
    <property type="component" value="Chromosome"/>
</dbReference>
<keyword evidence="1" id="KW-0812">Transmembrane</keyword>
<dbReference type="GO" id="GO:0007156">
    <property type="term" value="P:homophilic cell adhesion via plasma membrane adhesion molecules"/>
    <property type="evidence" value="ECO:0007669"/>
    <property type="project" value="InterPro"/>
</dbReference>
<dbReference type="Gene3D" id="2.150.10.10">
    <property type="entry name" value="Serralysin-like metalloprotease, C-terminal"/>
    <property type="match status" value="2"/>
</dbReference>
<keyword evidence="6" id="KW-1185">Reference proteome</keyword>
<dbReference type="EMBL" id="AP018907">
    <property type="protein sequence ID" value="BBF92582.1"/>
    <property type="molecule type" value="Genomic_DNA"/>
</dbReference>
<feature type="domain" description="Cadherin" evidence="4">
    <location>
        <begin position="221"/>
        <end position="308"/>
    </location>
</feature>
<dbReference type="Pfam" id="PF00028">
    <property type="entry name" value="Cadherin"/>
    <property type="match status" value="3"/>
</dbReference>
<dbReference type="OrthoDB" id="8014963at2"/>
<dbReference type="PANTHER" id="PTHR24026:SF126">
    <property type="entry name" value="PROTOCADHERIN FAT 4"/>
    <property type="match status" value="1"/>
</dbReference>
<dbReference type="PROSITE" id="PS50268">
    <property type="entry name" value="CADHERIN_2"/>
    <property type="match status" value="4"/>
</dbReference>
<dbReference type="CDD" id="cd11304">
    <property type="entry name" value="Cadherin_repeat"/>
    <property type="match status" value="5"/>
</dbReference>
<evidence type="ECO:0000256" key="3">
    <source>
        <dbReference type="SAM" id="MobiDB-lite"/>
    </source>
</evidence>
<dbReference type="SUPFAM" id="SSF49313">
    <property type="entry name" value="Cadherin-like"/>
    <property type="match status" value="5"/>
</dbReference>
<dbReference type="AlphaFoldDB" id="A0A348FZ49"/>
<organism evidence="5 6">
    <name type="scientific">Blastochloris tepida</name>
    <dbReference type="NCBI Taxonomy" id="2233851"/>
    <lineage>
        <taxon>Bacteria</taxon>
        <taxon>Pseudomonadati</taxon>
        <taxon>Pseudomonadota</taxon>
        <taxon>Alphaproteobacteria</taxon>
        <taxon>Hyphomicrobiales</taxon>
        <taxon>Blastochloridaceae</taxon>
        <taxon>Blastochloris</taxon>
    </lineage>
</organism>
<dbReference type="GO" id="GO:0005509">
    <property type="term" value="F:calcium ion binding"/>
    <property type="evidence" value="ECO:0007669"/>
    <property type="project" value="InterPro"/>
</dbReference>
<feature type="region of interest" description="Disordered" evidence="3">
    <location>
        <begin position="23"/>
        <end position="201"/>
    </location>
</feature>
<reference evidence="5 6" key="1">
    <citation type="submission" date="2018-08" db="EMBL/GenBank/DDBJ databases">
        <title>Complete genome sequencing of Blastochloris tepida GI.</title>
        <authorList>
            <person name="Tsukatani Y."/>
            <person name="Mori H."/>
        </authorList>
    </citation>
    <scope>NUCLEOTIDE SEQUENCE [LARGE SCALE GENOMIC DNA]</scope>
    <source>
        <strain evidence="5 6">GI</strain>
    </source>
</reference>
<dbReference type="InterPro" id="IPR011049">
    <property type="entry name" value="Serralysin-like_metalloprot_C"/>
</dbReference>
<feature type="domain" description="Cadherin" evidence="4">
    <location>
        <begin position="416"/>
        <end position="508"/>
    </location>
</feature>
<dbReference type="PRINTS" id="PR00205">
    <property type="entry name" value="CADHERIN"/>
</dbReference>
<feature type="domain" description="Cadherin" evidence="4">
    <location>
        <begin position="516"/>
        <end position="635"/>
    </location>
</feature>
<dbReference type="RefSeq" id="WP_126398571.1">
    <property type="nucleotide sequence ID" value="NZ_AP018907.1"/>
</dbReference>
<evidence type="ECO:0000256" key="1">
    <source>
        <dbReference type="ARBA" id="ARBA00022692"/>
    </source>
</evidence>
<accession>A0A348FZ49</accession>
<protein>
    <recommendedName>
        <fullName evidence="4">Cadherin domain-containing protein</fullName>
    </recommendedName>
</protein>
<feature type="compositionally biased region" description="Gly residues" evidence="3">
    <location>
        <begin position="117"/>
        <end position="126"/>
    </location>
</feature>
<dbReference type="PROSITE" id="PS00330">
    <property type="entry name" value="HEMOLYSIN_CALCIUM"/>
    <property type="match status" value="2"/>
</dbReference>
<dbReference type="InterPro" id="IPR018511">
    <property type="entry name" value="Hemolysin-typ_Ca-bd_CS"/>
</dbReference>
<keyword evidence="2" id="KW-0472">Membrane</keyword>
<dbReference type="SMART" id="SM00112">
    <property type="entry name" value="CA"/>
    <property type="match status" value="4"/>
</dbReference>
<dbReference type="Pfam" id="PF00353">
    <property type="entry name" value="HemolysinCabind"/>
    <property type="match status" value="3"/>
</dbReference>